<dbReference type="InterPro" id="IPR001647">
    <property type="entry name" value="HTH_TetR"/>
</dbReference>
<gene>
    <name evidence="6" type="ORF">A9179_07260</name>
</gene>
<feature type="DNA-binding region" description="H-T-H motif" evidence="4">
    <location>
        <begin position="29"/>
        <end position="48"/>
    </location>
</feature>
<evidence type="ECO:0000256" key="4">
    <source>
        <dbReference type="PROSITE-ProRule" id="PRU00335"/>
    </source>
</evidence>
<reference evidence="6 7" key="1">
    <citation type="submission" date="2016-06" db="EMBL/GenBank/DDBJ databases">
        <authorList>
            <person name="Ramos C."/>
            <person name="Pintado A."/>
            <person name="Crespo-Gomez J.I."/>
        </authorList>
    </citation>
    <scope>NUCLEOTIDE SEQUENCE [LARGE SCALE GENOMIC DNA]</scope>
    <source>
        <strain evidence="6 7">AVO110</strain>
    </source>
</reference>
<dbReference type="Pfam" id="PF00440">
    <property type="entry name" value="TetR_N"/>
    <property type="match status" value="1"/>
</dbReference>
<accession>A0ABR7RZ51</accession>
<evidence type="ECO:0000259" key="5">
    <source>
        <dbReference type="PROSITE" id="PS50977"/>
    </source>
</evidence>
<dbReference type="SUPFAM" id="SSF48498">
    <property type="entry name" value="Tetracyclin repressor-like, C-terminal domain"/>
    <property type="match status" value="1"/>
</dbReference>
<dbReference type="InterPro" id="IPR036271">
    <property type="entry name" value="Tet_transcr_reg_TetR-rel_C_sf"/>
</dbReference>
<dbReference type="SUPFAM" id="SSF46689">
    <property type="entry name" value="Homeodomain-like"/>
    <property type="match status" value="1"/>
</dbReference>
<proteinExistence type="predicted"/>
<protein>
    <submittedName>
        <fullName evidence="6">TetR family transcriptional regulator</fullName>
    </submittedName>
</protein>
<keyword evidence="2 4" id="KW-0238">DNA-binding</keyword>
<keyword evidence="7" id="KW-1185">Reference proteome</keyword>
<dbReference type="PROSITE" id="PS01081">
    <property type="entry name" value="HTH_TETR_1"/>
    <property type="match status" value="1"/>
</dbReference>
<dbReference type="InterPro" id="IPR023772">
    <property type="entry name" value="DNA-bd_HTH_TetR-type_CS"/>
</dbReference>
<keyword evidence="3" id="KW-0804">Transcription</keyword>
<dbReference type="RefSeq" id="WP_187805176.1">
    <property type="nucleotide sequence ID" value="NZ_LZEU01000001.1"/>
</dbReference>
<dbReference type="InterPro" id="IPR009057">
    <property type="entry name" value="Homeodomain-like_sf"/>
</dbReference>
<dbReference type="PROSITE" id="PS50977">
    <property type="entry name" value="HTH_TETR_2"/>
    <property type="match status" value="1"/>
</dbReference>
<dbReference type="PRINTS" id="PR00455">
    <property type="entry name" value="HTHTETR"/>
</dbReference>
<evidence type="ECO:0000313" key="7">
    <source>
        <dbReference type="Proteomes" id="UP000744555"/>
    </source>
</evidence>
<name>A0ABR7RZ51_AQUAC</name>
<evidence type="ECO:0000256" key="3">
    <source>
        <dbReference type="ARBA" id="ARBA00023163"/>
    </source>
</evidence>
<dbReference type="EMBL" id="LZEU01000001">
    <property type="protein sequence ID" value="MBC9250069.1"/>
    <property type="molecule type" value="Genomic_DNA"/>
</dbReference>
<organism evidence="6 7">
    <name type="scientific">Aquipseudomonas alcaligenes</name>
    <name type="common">Pseudomonas alcaligenes</name>
    <dbReference type="NCBI Taxonomy" id="43263"/>
    <lineage>
        <taxon>Bacteria</taxon>
        <taxon>Pseudomonadati</taxon>
        <taxon>Pseudomonadota</taxon>
        <taxon>Gammaproteobacteria</taxon>
        <taxon>Pseudomonadales</taxon>
        <taxon>Pseudomonadaceae</taxon>
        <taxon>Aquipseudomonas</taxon>
    </lineage>
</organism>
<dbReference type="PANTHER" id="PTHR47506">
    <property type="entry name" value="TRANSCRIPTIONAL REGULATORY PROTEIN"/>
    <property type="match status" value="1"/>
</dbReference>
<dbReference type="Gene3D" id="1.10.10.60">
    <property type="entry name" value="Homeodomain-like"/>
    <property type="match status" value="1"/>
</dbReference>
<evidence type="ECO:0000256" key="1">
    <source>
        <dbReference type="ARBA" id="ARBA00023015"/>
    </source>
</evidence>
<evidence type="ECO:0000256" key="2">
    <source>
        <dbReference type="ARBA" id="ARBA00023125"/>
    </source>
</evidence>
<keyword evidence="1" id="KW-0805">Transcription regulation</keyword>
<dbReference type="PANTHER" id="PTHR47506:SF7">
    <property type="entry name" value="TRANSCRIPTIONAL REGULATORY PROTEIN"/>
    <property type="match status" value="1"/>
</dbReference>
<evidence type="ECO:0000313" key="6">
    <source>
        <dbReference type="EMBL" id="MBC9250069.1"/>
    </source>
</evidence>
<comment type="caution">
    <text evidence="6">The sequence shown here is derived from an EMBL/GenBank/DDBJ whole genome shotgun (WGS) entry which is preliminary data.</text>
</comment>
<sequence>MHEKKARTRERIVDAATRALIRRGPVEPSVGEVMGSLGLTVGGFYAHFASKDALMLEAFCSLLQRRRDMLRQLDGSLSAVERRVLAATFYLSRRHRDSERDACPLPAALSALERLPEPFRAELERHLELMVADLAGCPEDSDKALADLALMVGGLALARALGEGGLSDRILRAARTAVI</sequence>
<dbReference type="Proteomes" id="UP000744555">
    <property type="component" value="Unassembled WGS sequence"/>
</dbReference>
<feature type="domain" description="HTH tetR-type" evidence="5">
    <location>
        <begin position="6"/>
        <end position="66"/>
    </location>
</feature>
<dbReference type="Gene3D" id="1.10.357.10">
    <property type="entry name" value="Tetracycline Repressor, domain 2"/>
    <property type="match status" value="1"/>
</dbReference>